<keyword evidence="3" id="KW-0347">Helicase</keyword>
<evidence type="ECO:0000256" key="2">
    <source>
        <dbReference type="ARBA" id="ARBA00022801"/>
    </source>
</evidence>
<dbReference type="GO" id="GO:0043138">
    <property type="term" value="F:3'-5' DNA helicase activity"/>
    <property type="evidence" value="ECO:0007669"/>
    <property type="project" value="TreeGrafter"/>
</dbReference>
<dbReference type="Gene3D" id="3.40.50.300">
    <property type="entry name" value="P-loop containing nucleotide triphosphate hydrolases"/>
    <property type="match status" value="1"/>
</dbReference>
<keyword evidence="2" id="KW-0378">Hydrolase</keyword>
<dbReference type="AlphaFoldDB" id="A0A0N5ACN6"/>
<dbReference type="PANTHER" id="PTHR14025">
    <property type="entry name" value="FANCONI ANEMIA GROUP M FANCM FAMILY MEMBER"/>
    <property type="match status" value="1"/>
</dbReference>
<dbReference type="SUPFAM" id="SSF52540">
    <property type="entry name" value="P-loop containing nucleoside triphosphate hydrolases"/>
    <property type="match status" value="1"/>
</dbReference>
<evidence type="ECO:0000259" key="5">
    <source>
        <dbReference type="PROSITE" id="PS51192"/>
    </source>
</evidence>
<dbReference type="GO" id="GO:0005524">
    <property type="term" value="F:ATP binding"/>
    <property type="evidence" value="ECO:0007669"/>
    <property type="project" value="UniProtKB-KW"/>
</dbReference>
<keyword evidence="1" id="KW-0547">Nucleotide-binding</keyword>
<organism evidence="6 7">
    <name type="scientific">Syphacia muris</name>
    <dbReference type="NCBI Taxonomy" id="451379"/>
    <lineage>
        <taxon>Eukaryota</taxon>
        <taxon>Metazoa</taxon>
        <taxon>Ecdysozoa</taxon>
        <taxon>Nematoda</taxon>
        <taxon>Chromadorea</taxon>
        <taxon>Rhabditida</taxon>
        <taxon>Spirurina</taxon>
        <taxon>Oxyuridomorpha</taxon>
        <taxon>Oxyuroidea</taxon>
        <taxon>Oxyuridae</taxon>
        <taxon>Syphacia</taxon>
    </lineage>
</organism>
<dbReference type="InterPro" id="IPR027417">
    <property type="entry name" value="P-loop_NTPase"/>
</dbReference>
<sequence length="255" mass="28100">SESALQNVLFSRLFVPVNVPICRFQLQLAIAALKNNVLFALPRAMDSFFICCIVAFNFRRFLSVIQMTELFRWFFKKKVLFIASSSEAALKLKKDFIARTGFPESETCAYVNATKKNSGNLDCGTYSVIFSTAESMLDNTGDLSGCDFGLVVIDEAERAAVGSHSICVLIRNLLLAKVLFRLIAFTSSPINKVAMLQSLVTNLQIGQIYSTGNVCEDMQLLVSSPKLVAQYISLPEELSKISVAFLNGVLRAHGV</sequence>
<dbReference type="WBParaSite" id="SMUV_0000191401-mRNA-1">
    <property type="protein sequence ID" value="SMUV_0000191401-mRNA-1"/>
    <property type="gene ID" value="SMUV_0000191401"/>
</dbReference>
<dbReference type="GO" id="GO:0036297">
    <property type="term" value="P:interstrand cross-link repair"/>
    <property type="evidence" value="ECO:0007669"/>
    <property type="project" value="TreeGrafter"/>
</dbReference>
<keyword evidence="4" id="KW-0067">ATP-binding</keyword>
<name>A0A0N5ACN6_9BILA</name>
<dbReference type="InterPro" id="IPR014001">
    <property type="entry name" value="Helicase_ATP-bd"/>
</dbReference>
<dbReference type="InterPro" id="IPR006935">
    <property type="entry name" value="Helicase/UvrB_N"/>
</dbReference>
<evidence type="ECO:0000313" key="6">
    <source>
        <dbReference type="Proteomes" id="UP000046393"/>
    </source>
</evidence>
<reference evidence="7" key="1">
    <citation type="submission" date="2017-02" db="UniProtKB">
        <authorList>
            <consortium name="WormBaseParasite"/>
        </authorList>
    </citation>
    <scope>IDENTIFICATION</scope>
</reference>
<evidence type="ECO:0000313" key="7">
    <source>
        <dbReference type="WBParaSite" id="SMUV_0000191401-mRNA-1"/>
    </source>
</evidence>
<evidence type="ECO:0000256" key="4">
    <source>
        <dbReference type="ARBA" id="ARBA00022840"/>
    </source>
</evidence>
<dbReference type="Proteomes" id="UP000046393">
    <property type="component" value="Unplaced"/>
</dbReference>
<dbReference type="GO" id="GO:0009378">
    <property type="term" value="F:four-way junction helicase activity"/>
    <property type="evidence" value="ECO:0007669"/>
    <property type="project" value="TreeGrafter"/>
</dbReference>
<dbReference type="GO" id="GO:0000400">
    <property type="term" value="F:four-way junction DNA binding"/>
    <property type="evidence" value="ECO:0007669"/>
    <property type="project" value="TreeGrafter"/>
</dbReference>
<proteinExistence type="predicted"/>
<feature type="domain" description="Helicase ATP-binding" evidence="5">
    <location>
        <begin position="28"/>
        <end position="207"/>
    </location>
</feature>
<dbReference type="PANTHER" id="PTHR14025:SF20">
    <property type="entry name" value="FANCONI ANEMIA GROUP M PROTEIN"/>
    <property type="match status" value="1"/>
</dbReference>
<dbReference type="Pfam" id="PF04851">
    <property type="entry name" value="ResIII"/>
    <property type="match status" value="1"/>
</dbReference>
<protein>
    <submittedName>
        <fullName evidence="7">Helicase ATP-binding domain-containing protein</fullName>
    </submittedName>
</protein>
<dbReference type="PROSITE" id="PS51192">
    <property type="entry name" value="HELICASE_ATP_BIND_1"/>
    <property type="match status" value="1"/>
</dbReference>
<keyword evidence="6" id="KW-1185">Reference proteome</keyword>
<dbReference type="GO" id="GO:0045003">
    <property type="term" value="P:double-strand break repair via synthesis-dependent strand annealing"/>
    <property type="evidence" value="ECO:0007669"/>
    <property type="project" value="TreeGrafter"/>
</dbReference>
<accession>A0A0N5ACN6</accession>
<dbReference type="STRING" id="451379.A0A0N5ACN6"/>
<evidence type="ECO:0000256" key="3">
    <source>
        <dbReference type="ARBA" id="ARBA00022806"/>
    </source>
</evidence>
<dbReference type="GO" id="GO:0016787">
    <property type="term" value="F:hydrolase activity"/>
    <property type="evidence" value="ECO:0007669"/>
    <property type="project" value="UniProtKB-KW"/>
</dbReference>
<evidence type="ECO:0000256" key="1">
    <source>
        <dbReference type="ARBA" id="ARBA00022741"/>
    </source>
</evidence>